<dbReference type="GO" id="GO:0005741">
    <property type="term" value="C:mitochondrial outer membrane"/>
    <property type="evidence" value="ECO:0007669"/>
    <property type="project" value="TreeGrafter"/>
</dbReference>
<comment type="caution">
    <text evidence="2">The sequence shown here is derived from an EMBL/GenBank/DDBJ whole genome shotgun (WGS) entry which is preliminary data.</text>
</comment>
<dbReference type="InterPro" id="IPR045886">
    <property type="entry name" value="ThiF/MoeB/HesA"/>
</dbReference>
<evidence type="ECO:0000313" key="3">
    <source>
        <dbReference type="Proteomes" id="UP000054564"/>
    </source>
</evidence>
<feature type="domain" description="THIF-type NAD/FAD binding fold" evidence="1">
    <location>
        <begin position="165"/>
        <end position="254"/>
    </location>
</feature>
<proteinExistence type="predicted"/>
<dbReference type="InterPro" id="IPR035985">
    <property type="entry name" value="Ubiquitin-activating_enz"/>
</dbReference>
<dbReference type="GO" id="GO:0008641">
    <property type="term" value="F:ubiquitin-like modifier activating enzyme activity"/>
    <property type="evidence" value="ECO:0007669"/>
    <property type="project" value="InterPro"/>
</dbReference>
<reference evidence="3" key="1">
    <citation type="submission" date="2014-03" db="EMBL/GenBank/DDBJ databases">
        <title>The Genome Sequence of Puccinia striiformis f. sp. tritici PST-78.</title>
        <authorList>
            <consortium name="The Broad Institute Genome Sequencing Platform"/>
            <person name="Cuomo C."/>
            <person name="Hulbert S."/>
            <person name="Chen X."/>
            <person name="Walker B."/>
            <person name="Young S.K."/>
            <person name="Zeng Q."/>
            <person name="Gargeya S."/>
            <person name="Fitzgerald M."/>
            <person name="Haas B."/>
            <person name="Abouelleil A."/>
            <person name="Alvarado L."/>
            <person name="Arachchi H.M."/>
            <person name="Berlin A.M."/>
            <person name="Chapman S.B."/>
            <person name="Goldberg J."/>
            <person name="Griggs A."/>
            <person name="Gujja S."/>
            <person name="Hansen M."/>
            <person name="Howarth C."/>
            <person name="Imamovic A."/>
            <person name="Larimer J."/>
            <person name="McCowan C."/>
            <person name="Montmayeur A."/>
            <person name="Murphy C."/>
            <person name="Neiman D."/>
            <person name="Pearson M."/>
            <person name="Priest M."/>
            <person name="Roberts A."/>
            <person name="Saif S."/>
            <person name="Shea T."/>
            <person name="Sisk P."/>
            <person name="Sykes S."/>
            <person name="Wortman J."/>
            <person name="Nusbaum C."/>
            <person name="Birren B."/>
        </authorList>
    </citation>
    <scope>NUCLEOTIDE SEQUENCE [LARGE SCALE GENOMIC DNA]</scope>
    <source>
        <strain evidence="3">race PST-78</strain>
    </source>
</reference>
<dbReference type="PANTHER" id="PTHR43267:SF2">
    <property type="entry name" value="TRNA THREONYLCARBAMOYLADENOSINE DEHYDRATASE 1-RELATED"/>
    <property type="match status" value="1"/>
</dbReference>
<dbReference type="GO" id="GO:0061503">
    <property type="term" value="F:tRNA threonylcarbamoyladenosine dehydratase"/>
    <property type="evidence" value="ECO:0007669"/>
    <property type="project" value="TreeGrafter"/>
</dbReference>
<dbReference type="InterPro" id="IPR000594">
    <property type="entry name" value="ThiF_NAD_FAD-bd"/>
</dbReference>
<organism evidence="2 3">
    <name type="scientific">Puccinia striiformis f. sp. tritici PST-78</name>
    <dbReference type="NCBI Taxonomy" id="1165861"/>
    <lineage>
        <taxon>Eukaryota</taxon>
        <taxon>Fungi</taxon>
        <taxon>Dikarya</taxon>
        <taxon>Basidiomycota</taxon>
        <taxon>Pucciniomycotina</taxon>
        <taxon>Pucciniomycetes</taxon>
        <taxon>Pucciniales</taxon>
        <taxon>Pucciniaceae</taxon>
        <taxon>Puccinia</taxon>
    </lineage>
</organism>
<dbReference type="GO" id="GO:0061504">
    <property type="term" value="P:cyclic threonylcarbamoyladenosine biosynthetic process"/>
    <property type="evidence" value="ECO:0007669"/>
    <property type="project" value="TreeGrafter"/>
</dbReference>
<dbReference type="EMBL" id="AJIL01000149">
    <property type="protein sequence ID" value="KNE92957.1"/>
    <property type="molecule type" value="Genomic_DNA"/>
</dbReference>
<evidence type="ECO:0000259" key="1">
    <source>
        <dbReference type="Pfam" id="PF00899"/>
    </source>
</evidence>
<dbReference type="STRING" id="1165861.A0A0L0V115"/>
<protein>
    <recommendedName>
        <fullName evidence="1">THIF-type NAD/FAD binding fold domain-containing protein</fullName>
    </recommendedName>
</protein>
<dbReference type="PANTHER" id="PTHR43267">
    <property type="entry name" value="TRNA THREONYLCARBAMOYLADENOSINE DEHYDRATASE"/>
    <property type="match status" value="1"/>
</dbReference>
<evidence type="ECO:0000313" key="2">
    <source>
        <dbReference type="EMBL" id="KNE92957.1"/>
    </source>
</evidence>
<dbReference type="SUPFAM" id="SSF69572">
    <property type="entry name" value="Activating enzymes of the ubiquitin-like proteins"/>
    <property type="match status" value="1"/>
</dbReference>
<dbReference type="Gene3D" id="3.40.50.720">
    <property type="entry name" value="NAD(P)-binding Rossmann-like Domain"/>
    <property type="match status" value="1"/>
</dbReference>
<gene>
    <name evidence="2" type="ORF">PSTG_13672</name>
</gene>
<sequence>MRCVLAPDDSPYAVIFPAPRTPECFLMSLKPYAFPPQLDAPWRSLGEFWKASQTFSLGSLKPLTMTRNCRGNGLRLIGGIGDVFFPRIPVSTPADDTTARKYFARMIRLAATSLVSAEFGPSTLIKSPFPHSMYVHLRVGINQDLYGLPLARATVSWRHATSTWEAVGVSKVVSCKHFYQKNLTLAQDRSSCRSFVEQFTMAEAPRSLDEDPDWVLNCIDNITTKVDLLRYCKKDDLKVFSVMAAASKADPSRIQMADIRLPTRCEDPLLCSMRRRQSNLNITLPRYDHE</sequence>
<accession>A0A0L0V115</accession>
<dbReference type="AlphaFoldDB" id="A0A0L0V115"/>
<name>A0A0L0V115_9BASI</name>
<keyword evidence="3" id="KW-1185">Reference proteome</keyword>
<dbReference type="Proteomes" id="UP000054564">
    <property type="component" value="Unassembled WGS sequence"/>
</dbReference>
<dbReference type="Pfam" id="PF00899">
    <property type="entry name" value="ThiF"/>
    <property type="match status" value="1"/>
</dbReference>